<dbReference type="Gene3D" id="3.30.830.10">
    <property type="entry name" value="Metalloenzyme, LuxS/M16 peptidase-like"/>
    <property type="match status" value="2"/>
</dbReference>
<dbReference type="SUPFAM" id="SSF63411">
    <property type="entry name" value="LuxS/MPP-like metallohydrolase"/>
    <property type="match status" value="2"/>
</dbReference>
<dbReference type="Pfam" id="PF05193">
    <property type="entry name" value="Peptidase_M16_C"/>
    <property type="match status" value="1"/>
</dbReference>
<keyword evidence="4" id="KW-1185">Reference proteome</keyword>
<evidence type="ECO:0000313" key="3">
    <source>
        <dbReference type="EMBL" id="GLH65813.1"/>
    </source>
</evidence>
<dbReference type="Proteomes" id="UP001165044">
    <property type="component" value="Unassembled WGS sequence"/>
</dbReference>
<comment type="caution">
    <text evidence="3">The sequence shown here is derived from an EMBL/GenBank/DDBJ whole genome shotgun (WGS) entry which is preliminary data.</text>
</comment>
<feature type="signal peptide" evidence="1">
    <location>
        <begin position="1"/>
        <end position="20"/>
    </location>
</feature>
<feature type="chain" id="PRO_5045787888" description="Peptidase M16 C-terminal domain-containing protein" evidence="1">
    <location>
        <begin position="21"/>
        <end position="406"/>
    </location>
</feature>
<evidence type="ECO:0000256" key="1">
    <source>
        <dbReference type="SAM" id="SignalP"/>
    </source>
</evidence>
<organism evidence="3 4">
    <name type="scientific">Geothrix edaphica</name>
    <dbReference type="NCBI Taxonomy" id="2927976"/>
    <lineage>
        <taxon>Bacteria</taxon>
        <taxon>Pseudomonadati</taxon>
        <taxon>Acidobacteriota</taxon>
        <taxon>Holophagae</taxon>
        <taxon>Holophagales</taxon>
        <taxon>Holophagaceae</taxon>
        <taxon>Geothrix</taxon>
    </lineage>
</organism>
<feature type="domain" description="Peptidase M16 C-terminal" evidence="2">
    <location>
        <begin position="180"/>
        <end position="275"/>
    </location>
</feature>
<reference evidence="3" key="1">
    <citation type="journal article" date="2023" name="Antonie Van Leeuwenhoek">
        <title>Mesoterricola silvestris gen. nov., sp. nov., Mesoterricola sediminis sp. nov., Geothrix oryzae sp. nov., Geothrix edaphica sp. nov., Geothrix rubra sp. nov., and Geothrix limicola sp. nov., six novel members of Acidobacteriota isolated from soils.</title>
        <authorList>
            <person name="Itoh H."/>
            <person name="Sugisawa Y."/>
            <person name="Mise K."/>
            <person name="Xu Z."/>
            <person name="Kuniyasu M."/>
            <person name="Ushijima N."/>
            <person name="Kawano K."/>
            <person name="Kobayashi E."/>
            <person name="Shiratori Y."/>
            <person name="Masuda Y."/>
            <person name="Senoo K."/>
        </authorList>
    </citation>
    <scope>NUCLEOTIDE SEQUENCE</scope>
    <source>
        <strain evidence="3">Red802</strain>
    </source>
</reference>
<name>A0ABQ5PTW6_9BACT</name>
<evidence type="ECO:0000313" key="4">
    <source>
        <dbReference type="Proteomes" id="UP001165044"/>
    </source>
</evidence>
<accession>A0ABQ5PTW6</accession>
<protein>
    <recommendedName>
        <fullName evidence="2">Peptidase M16 C-terminal domain-containing protein</fullName>
    </recommendedName>
</protein>
<dbReference type="InterPro" id="IPR011249">
    <property type="entry name" value="Metalloenz_LuxS/M16"/>
</dbReference>
<dbReference type="InterPro" id="IPR007863">
    <property type="entry name" value="Peptidase_M16_C"/>
</dbReference>
<evidence type="ECO:0000259" key="2">
    <source>
        <dbReference type="Pfam" id="PF05193"/>
    </source>
</evidence>
<sequence>MKPRAALVAFLLAVQGLAQAPVRTQTFSLPNGLRVILLEDHERPLVRARLHVPLERETAAHPGLAPLALRVLGHSDAGAFRIGDFEQLLAGAGIELTPALRSDGLSWSLLARSRDQDLALGLLADRAFRSILDPTTLEAERLACWRETERLEATPGAKLRLLLEPDWTLQAPTLDSLTAVTYEDLLTFFARMMRPDRAVLVLQGDLGQEQAKRLVLLSFGTWTVRPHPTVPTPPSPPASPAAPPVRRVELPAPGLPPRAMAVAVEPEDLEPEVEALLALLLPGDPVLFPAQLRLEGLDLVATLEAEAQGSAPAIEASLLERLQALRQRGFTEADLRRARTAWSAGRTLSGLHPGALVDEALAETRGRAVVPARMAALTVETLNAGLRRWLDPARLRTGVLGGSAKP</sequence>
<proteinExistence type="predicted"/>
<dbReference type="EMBL" id="BSDC01000001">
    <property type="protein sequence ID" value="GLH65813.1"/>
    <property type="molecule type" value="Genomic_DNA"/>
</dbReference>
<keyword evidence="1" id="KW-0732">Signal</keyword>
<dbReference type="RefSeq" id="WP_285605904.1">
    <property type="nucleotide sequence ID" value="NZ_BSDC01000001.1"/>
</dbReference>
<gene>
    <name evidence="3" type="ORF">GETHED_01770</name>
</gene>